<evidence type="ECO:0000313" key="3">
    <source>
        <dbReference type="Proteomes" id="UP000050640"/>
    </source>
</evidence>
<feature type="region of interest" description="Disordered" evidence="1">
    <location>
        <begin position="19"/>
        <end position="45"/>
    </location>
</feature>
<proteinExistence type="predicted"/>
<evidence type="ECO:0000256" key="2">
    <source>
        <dbReference type="SAM" id="SignalP"/>
    </source>
</evidence>
<evidence type="ECO:0000313" key="4">
    <source>
        <dbReference type="WBParaSite" id="EEL_0000289301-mRNA-1"/>
    </source>
</evidence>
<organism evidence="3 4">
    <name type="scientific">Elaeophora elaphi</name>
    <dbReference type="NCBI Taxonomy" id="1147741"/>
    <lineage>
        <taxon>Eukaryota</taxon>
        <taxon>Metazoa</taxon>
        <taxon>Ecdysozoa</taxon>
        <taxon>Nematoda</taxon>
        <taxon>Chromadorea</taxon>
        <taxon>Rhabditida</taxon>
        <taxon>Spirurina</taxon>
        <taxon>Spiruromorpha</taxon>
        <taxon>Filarioidea</taxon>
        <taxon>Onchocercidae</taxon>
        <taxon>Elaeophora</taxon>
    </lineage>
</organism>
<keyword evidence="3" id="KW-1185">Reference proteome</keyword>
<feature type="compositionally biased region" description="Acidic residues" evidence="1">
    <location>
        <begin position="27"/>
        <end position="45"/>
    </location>
</feature>
<dbReference type="Proteomes" id="UP000050640">
    <property type="component" value="Unplaced"/>
</dbReference>
<keyword evidence="2" id="KW-0732">Signal</keyword>
<feature type="region of interest" description="Disordered" evidence="1">
    <location>
        <begin position="62"/>
        <end position="82"/>
    </location>
</feature>
<feature type="compositionally biased region" description="Polar residues" evidence="1">
    <location>
        <begin position="73"/>
        <end position="82"/>
    </location>
</feature>
<feature type="chain" id="PRO_5006447660" evidence="2">
    <location>
        <begin position="19"/>
        <end position="82"/>
    </location>
</feature>
<name>A0A0R3RN33_9BILA</name>
<feature type="signal peptide" evidence="2">
    <location>
        <begin position="1"/>
        <end position="18"/>
    </location>
</feature>
<protein>
    <submittedName>
        <fullName evidence="4">Uncharacterized protein</fullName>
    </submittedName>
</protein>
<evidence type="ECO:0000256" key="1">
    <source>
        <dbReference type="SAM" id="MobiDB-lite"/>
    </source>
</evidence>
<sequence>MWILVTLLLVITSAEVSRTNDGKVSFEDEQSDEEDLEQYDDDQQEFENEEGNLTIENLNLEKQSESHPPAFGPSSTNVLKFP</sequence>
<accession>A0A0R3RN33</accession>
<dbReference type="AlphaFoldDB" id="A0A0R3RN33"/>
<reference evidence="4" key="1">
    <citation type="submission" date="2017-02" db="UniProtKB">
        <authorList>
            <consortium name="WormBaseParasite"/>
        </authorList>
    </citation>
    <scope>IDENTIFICATION</scope>
</reference>
<dbReference type="WBParaSite" id="EEL_0000289301-mRNA-1">
    <property type="protein sequence ID" value="EEL_0000289301-mRNA-1"/>
    <property type="gene ID" value="EEL_0000289301"/>
</dbReference>